<reference evidence="2" key="1">
    <citation type="submission" date="2018-10" db="EMBL/GenBank/DDBJ databases">
        <title>Effector identification in a new, highly contiguous assembly of the strawberry crown rot pathogen Phytophthora cactorum.</title>
        <authorList>
            <person name="Armitage A.D."/>
            <person name="Nellist C.F."/>
            <person name="Bates H."/>
            <person name="Vickerstaff R.J."/>
            <person name="Harrison R.J."/>
        </authorList>
    </citation>
    <scope>NUCLEOTIDE SEQUENCE</scope>
    <source>
        <strain evidence="2">4032</strain>
    </source>
</reference>
<evidence type="ECO:0000313" key="3">
    <source>
        <dbReference type="Proteomes" id="UP000774804"/>
    </source>
</evidence>
<proteinExistence type="predicted"/>
<gene>
    <name evidence="2" type="ORF">PC115_g8270</name>
</gene>
<feature type="domain" description="ZSWIM1/3 RNaseH-like" evidence="1">
    <location>
        <begin position="51"/>
        <end position="94"/>
    </location>
</feature>
<dbReference type="InterPro" id="IPR052579">
    <property type="entry name" value="Zinc_finger_SWIM"/>
</dbReference>
<evidence type="ECO:0000259" key="1">
    <source>
        <dbReference type="Pfam" id="PF21056"/>
    </source>
</evidence>
<sequence length="120" mass="13647">MGSNARGILKCLHARTGKKQQLRDVHNIIQSQKREMRGSKTSAERSVALFEEFCQQDGGNTAKIVVDSVSKVVQLVVFQSARMKRMFQAFCGALPFMTYSERANSCNTHLWSTKRSRIYE</sequence>
<organism evidence="2 3">
    <name type="scientific">Phytophthora cactorum</name>
    <dbReference type="NCBI Taxonomy" id="29920"/>
    <lineage>
        <taxon>Eukaryota</taxon>
        <taxon>Sar</taxon>
        <taxon>Stramenopiles</taxon>
        <taxon>Oomycota</taxon>
        <taxon>Peronosporomycetes</taxon>
        <taxon>Peronosporales</taxon>
        <taxon>Peronosporaceae</taxon>
        <taxon>Phytophthora</taxon>
    </lineage>
</organism>
<dbReference type="PANTHER" id="PTHR31569:SF4">
    <property type="entry name" value="SWIM-TYPE DOMAIN-CONTAINING PROTEIN"/>
    <property type="match status" value="1"/>
</dbReference>
<dbReference type="EMBL" id="RCMI01000211">
    <property type="protein sequence ID" value="KAG2925415.1"/>
    <property type="molecule type" value="Genomic_DNA"/>
</dbReference>
<comment type="caution">
    <text evidence="2">The sequence shown here is derived from an EMBL/GenBank/DDBJ whole genome shotgun (WGS) entry which is preliminary data.</text>
</comment>
<dbReference type="InterPro" id="IPR048324">
    <property type="entry name" value="ZSWIM1-3_RNaseH-like"/>
</dbReference>
<name>A0A8T1CPB8_9STRA</name>
<evidence type="ECO:0000313" key="2">
    <source>
        <dbReference type="EMBL" id="KAG2925415.1"/>
    </source>
</evidence>
<dbReference type="Proteomes" id="UP000774804">
    <property type="component" value="Unassembled WGS sequence"/>
</dbReference>
<dbReference type="AlphaFoldDB" id="A0A8T1CPB8"/>
<protein>
    <recommendedName>
        <fullName evidence="1">ZSWIM1/3 RNaseH-like domain-containing protein</fullName>
    </recommendedName>
</protein>
<dbReference type="PANTHER" id="PTHR31569">
    <property type="entry name" value="SWIM-TYPE DOMAIN-CONTAINING PROTEIN"/>
    <property type="match status" value="1"/>
</dbReference>
<dbReference type="Pfam" id="PF21056">
    <property type="entry name" value="ZSWIM1-3_RNaseH-like"/>
    <property type="match status" value="1"/>
</dbReference>
<accession>A0A8T1CPB8</accession>